<proteinExistence type="predicted"/>
<sequence>MKKLKQDGSNVHLQAVGHMMLLRRTADNNKYISFFINLFPLTYTYEEGSRSIVSFFSLQNTSKPRYPQYSGLRFFILKGNRILGPCFLQLVGLQSSVSNPSTAVNKDKQNKMRKNETDAIQIQGIVYLTNDGINISKKITSDTVELVNNAWLESQINQINLPNTKE</sequence>
<name>A0A5A7QML0_STRAF</name>
<keyword evidence="2" id="KW-1185">Reference proteome</keyword>
<organism evidence="1 2">
    <name type="scientific">Striga asiatica</name>
    <name type="common">Asiatic witchweed</name>
    <name type="synonym">Buchnera asiatica</name>
    <dbReference type="NCBI Taxonomy" id="4170"/>
    <lineage>
        <taxon>Eukaryota</taxon>
        <taxon>Viridiplantae</taxon>
        <taxon>Streptophyta</taxon>
        <taxon>Embryophyta</taxon>
        <taxon>Tracheophyta</taxon>
        <taxon>Spermatophyta</taxon>
        <taxon>Magnoliopsida</taxon>
        <taxon>eudicotyledons</taxon>
        <taxon>Gunneridae</taxon>
        <taxon>Pentapetalae</taxon>
        <taxon>asterids</taxon>
        <taxon>lamiids</taxon>
        <taxon>Lamiales</taxon>
        <taxon>Orobanchaceae</taxon>
        <taxon>Buchnereae</taxon>
        <taxon>Striga</taxon>
    </lineage>
</organism>
<dbReference type="Proteomes" id="UP000325081">
    <property type="component" value="Unassembled WGS sequence"/>
</dbReference>
<evidence type="ECO:0000313" key="1">
    <source>
        <dbReference type="EMBL" id="GER46400.1"/>
    </source>
</evidence>
<dbReference type="AlphaFoldDB" id="A0A5A7QML0"/>
<protein>
    <submittedName>
        <fullName evidence="1">tRNA-specific 2-thiouridylase MnmA</fullName>
    </submittedName>
</protein>
<accession>A0A5A7QML0</accession>
<dbReference type="EMBL" id="BKCP01007515">
    <property type="protein sequence ID" value="GER46400.1"/>
    <property type="molecule type" value="Genomic_DNA"/>
</dbReference>
<reference evidence="2" key="1">
    <citation type="journal article" date="2019" name="Curr. Biol.">
        <title>Genome Sequence of Striga asiatica Provides Insight into the Evolution of Plant Parasitism.</title>
        <authorList>
            <person name="Yoshida S."/>
            <person name="Kim S."/>
            <person name="Wafula E.K."/>
            <person name="Tanskanen J."/>
            <person name="Kim Y.M."/>
            <person name="Honaas L."/>
            <person name="Yang Z."/>
            <person name="Spallek T."/>
            <person name="Conn C.E."/>
            <person name="Ichihashi Y."/>
            <person name="Cheong K."/>
            <person name="Cui S."/>
            <person name="Der J.P."/>
            <person name="Gundlach H."/>
            <person name="Jiao Y."/>
            <person name="Hori C."/>
            <person name="Ishida J.K."/>
            <person name="Kasahara H."/>
            <person name="Kiba T."/>
            <person name="Kim M.S."/>
            <person name="Koo N."/>
            <person name="Laohavisit A."/>
            <person name="Lee Y.H."/>
            <person name="Lumba S."/>
            <person name="McCourt P."/>
            <person name="Mortimer J.C."/>
            <person name="Mutuku J.M."/>
            <person name="Nomura T."/>
            <person name="Sasaki-Sekimoto Y."/>
            <person name="Seto Y."/>
            <person name="Wang Y."/>
            <person name="Wakatake T."/>
            <person name="Sakakibara H."/>
            <person name="Demura T."/>
            <person name="Yamaguchi S."/>
            <person name="Yoneyama K."/>
            <person name="Manabe R.I."/>
            <person name="Nelson D.C."/>
            <person name="Schulman A.H."/>
            <person name="Timko M.P."/>
            <person name="dePamphilis C.W."/>
            <person name="Choi D."/>
            <person name="Shirasu K."/>
        </authorList>
    </citation>
    <scope>NUCLEOTIDE SEQUENCE [LARGE SCALE GENOMIC DNA]</scope>
    <source>
        <strain evidence="2">cv. UVA1</strain>
    </source>
</reference>
<gene>
    <name evidence="1" type="ORF">STAS_23445</name>
</gene>
<comment type="caution">
    <text evidence="1">The sequence shown here is derived from an EMBL/GenBank/DDBJ whole genome shotgun (WGS) entry which is preliminary data.</text>
</comment>
<evidence type="ECO:0000313" key="2">
    <source>
        <dbReference type="Proteomes" id="UP000325081"/>
    </source>
</evidence>